<protein>
    <recommendedName>
        <fullName evidence="11">Cytochrome P450</fullName>
    </recommendedName>
</protein>
<dbReference type="AlphaFoldDB" id="A0A8T2V9J8"/>
<keyword evidence="5 6" id="KW-0408">Iron</keyword>
<sequence>MELLIEGLWGRRPILLQALVAGATLVVAFWLRLRWNRRHKSEWPPGPPTIPILAHLHLLGELPHQSLAKLAKRYGPLLGLRLGGVRTIVASSPLMAKEILQTNDMVFAYRPRFAAAVHMYFNCADMGFAPYGPMWRFMRQLCATELFNAKRLSSCRNVREEESRDISRAVLEIGKKGKEPVELRAMLLAASNNITCRMCMGKKFGEISSIKKGSEGERQDLLSLVEELMRLLAVFYIGDFIPWLWWLDPYGYLRQMKATGRKARSFMQEIIDHRRQELNGRAAQHSGPEDMLDVLIAAADDPTAEFRISDENIMGLILDLFAGGSDTSSVTVEWALADLINNQEAMVKLQAELDAVVGKSRLVTESDVENLPYLSCVLKESMRLHPSVPLLLPHESVEACQIGGYRIPAKTRAYVNTWAIGRDPSVWERPLEFWPERFDGNNLDLRGKQFELLPFGSGRRGCPGWSLGVLNVQIMLATLVQGFTWSICSPSSPPQGTQQTIDMSERFGLAVNMDKPLIVYATPRLPLSLY</sequence>
<dbReference type="PRINTS" id="PR00385">
    <property type="entry name" value="P450"/>
</dbReference>
<comment type="cofactor">
    <cofactor evidence="6">
        <name>heme</name>
        <dbReference type="ChEBI" id="CHEBI:30413"/>
    </cofactor>
</comment>
<dbReference type="Proteomes" id="UP000825935">
    <property type="component" value="Chromosome 3"/>
</dbReference>
<dbReference type="Gene3D" id="1.10.630.10">
    <property type="entry name" value="Cytochrome P450"/>
    <property type="match status" value="1"/>
</dbReference>
<dbReference type="OMA" id="ICGSHEN"/>
<dbReference type="OrthoDB" id="2789670at2759"/>
<keyword evidence="2 6" id="KW-0349">Heme</keyword>
<accession>A0A8T2V9J8</accession>
<reference evidence="9" key="1">
    <citation type="submission" date="2021-08" db="EMBL/GenBank/DDBJ databases">
        <title>WGS assembly of Ceratopteris richardii.</title>
        <authorList>
            <person name="Marchant D.B."/>
            <person name="Chen G."/>
            <person name="Jenkins J."/>
            <person name="Shu S."/>
            <person name="Leebens-Mack J."/>
            <person name="Grimwood J."/>
            <person name="Schmutz J."/>
            <person name="Soltis P."/>
            <person name="Soltis D."/>
            <person name="Chen Z.-H."/>
        </authorList>
    </citation>
    <scope>NUCLEOTIDE SEQUENCE</scope>
    <source>
        <strain evidence="9">Whitten #5841</strain>
        <tissue evidence="9">Leaf</tissue>
    </source>
</reference>
<dbReference type="SUPFAM" id="SSF48264">
    <property type="entry name" value="Cytochrome P450"/>
    <property type="match status" value="1"/>
</dbReference>
<feature type="transmembrane region" description="Helical" evidence="8">
    <location>
        <begin position="14"/>
        <end position="33"/>
    </location>
</feature>
<dbReference type="GO" id="GO:0016705">
    <property type="term" value="F:oxidoreductase activity, acting on paired donors, with incorporation or reduction of molecular oxygen"/>
    <property type="evidence" value="ECO:0007669"/>
    <property type="project" value="InterPro"/>
</dbReference>
<keyword evidence="8" id="KW-0812">Transmembrane</keyword>
<feature type="binding site" description="axial binding residue" evidence="6">
    <location>
        <position position="462"/>
    </location>
    <ligand>
        <name>heme</name>
        <dbReference type="ChEBI" id="CHEBI:30413"/>
    </ligand>
    <ligandPart>
        <name>Fe</name>
        <dbReference type="ChEBI" id="CHEBI:18248"/>
    </ligandPart>
</feature>
<keyword evidence="10" id="KW-1185">Reference proteome</keyword>
<dbReference type="InterPro" id="IPR001128">
    <property type="entry name" value="Cyt_P450"/>
</dbReference>
<dbReference type="GO" id="GO:0005506">
    <property type="term" value="F:iron ion binding"/>
    <property type="evidence" value="ECO:0007669"/>
    <property type="project" value="InterPro"/>
</dbReference>
<keyword evidence="8" id="KW-0472">Membrane</keyword>
<comment type="caution">
    <text evidence="9">The sequence shown here is derived from an EMBL/GenBank/DDBJ whole genome shotgun (WGS) entry which is preliminary data.</text>
</comment>
<dbReference type="Pfam" id="PF00067">
    <property type="entry name" value="p450"/>
    <property type="match status" value="1"/>
</dbReference>
<keyword evidence="3 6" id="KW-0479">Metal-binding</keyword>
<organism evidence="9 10">
    <name type="scientific">Ceratopteris richardii</name>
    <name type="common">Triangle waterfern</name>
    <dbReference type="NCBI Taxonomy" id="49495"/>
    <lineage>
        <taxon>Eukaryota</taxon>
        <taxon>Viridiplantae</taxon>
        <taxon>Streptophyta</taxon>
        <taxon>Embryophyta</taxon>
        <taxon>Tracheophyta</taxon>
        <taxon>Polypodiopsida</taxon>
        <taxon>Polypodiidae</taxon>
        <taxon>Polypodiales</taxon>
        <taxon>Pteridineae</taxon>
        <taxon>Pteridaceae</taxon>
        <taxon>Parkerioideae</taxon>
        <taxon>Ceratopteris</taxon>
    </lineage>
</organism>
<dbReference type="InterPro" id="IPR036396">
    <property type="entry name" value="Cyt_P450_sf"/>
</dbReference>
<dbReference type="GO" id="GO:0004497">
    <property type="term" value="F:monooxygenase activity"/>
    <property type="evidence" value="ECO:0007669"/>
    <property type="project" value="UniProtKB-KW"/>
</dbReference>
<dbReference type="CDD" id="cd20618">
    <property type="entry name" value="CYP71_clan"/>
    <property type="match status" value="1"/>
</dbReference>
<evidence type="ECO:0000256" key="6">
    <source>
        <dbReference type="PIRSR" id="PIRSR602401-1"/>
    </source>
</evidence>
<gene>
    <name evidence="9" type="ORF">KP509_03G020900</name>
</gene>
<dbReference type="PANTHER" id="PTHR47944:SF4">
    <property type="entry name" value="OS09G0441700 PROTEIN"/>
    <property type="match status" value="1"/>
</dbReference>
<dbReference type="InterPro" id="IPR002401">
    <property type="entry name" value="Cyt_P450_E_grp-I"/>
</dbReference>
<comment type="similarity">
    <text evidence="1 7">Belongs to the cytochrome P450 family.</text>
</comment>
<evidence type="ECO:0008006" key="11">
    <source>
        <dbReference type="Google" id="ProtNLM"/>
    </source>
</evidence>
<dbReference type="PANTHER" id="PTHR47944">
    <property type="entry name" value="CYTOCHROME P450 98A9"/>
    <property type="match status" value="1"/>
</dbReference>
<evidence type="ECO:0000256" key="5">
    <source>
        <dbReference type="ARBA" id="ARBA00023004"/>
    </source>
</evidence>
<dbReference type="GO" id="GO:0044550">
    <property type="term" value="P:secondary metabolite biosynthetic process"/>
    <property type="evidence" value="ECO:0007669"/>
    <property type="project" value="UniProtKB-ARBA"/>
</dbReference>
<evidence type="ECO:0000256" key="3">
    <source>
        <dbReference type="ARBA" id="ARBA00022723"/>
    </source>
</evidence>
<name>A0A8T2V9J8_CERRI</name>
<evidence type="ECO:0000313" key="10">
    <source>
        <dbReference type="Proteomes" id="UP000825935"/>
    </source>
</evidence>
<evidence type="ECO:0000313" key="9">
    <source>
        <dbReference type="EMBL" id="KAH7441009.1"/>
    </source>
</evidence>
<keyword evidence="4 7" id="KW-0560">Oxidoreductase</keyword>
<proteinExistence type="inferred from homology"/>
<evidence type="ECO:0000256" key="2">
    <source>
        <dbReference type="ARBA" id="ARBA00022617"/>
    </source>
</evidence>
<keyword evidence="7" id="KW-0503">Monooxygenase</keyword>
<keyword evidence="8" id="KW-1133">Transmembrane helix</keyword>
<dbReference type="PROSITE" id="PS00086">
    <property type="entry name" value="CYTOCHROME_P450"/>
    <property type="match status" value="1"/>
</dbReference>
<dbReference type="FunFam" id="1.10.630.10:FF:000026">
    <property type="entry name" value="Cytochrome P450 82C4"/>
    <property type="match status" value="1"/>
</dbReference>
<dbReference type="InterPro" id="IPR017972">
    <property type="entry name" value="Cyt_P450_CS"/>
</dbReference>
<feature type="transmembrane region" description="Helical" evidence="8">
    <location>
        <begin position="228"/>
        <end position="247"/>
    </location>
</feature>
<dbReference type="PRINTS" id="PR00463">
    <property type="entry name" value="EP450I"/>
</dbReference>
<evidence type="ECO:0000256" key="4">
    <source>
        <dbReference type="ARBA" id="ARBA00023002"/>
    </source>
</evidence>
<evidence type="ECO:0000256" key="8">
    <source>
        <dbReference type="SAM" id="Phobius"/>
    </source>
</evidence>
<evidence type="ECO:0000256" key="7">
    <source>
        <dbReference type="RuleBase" id="RU000461"/>
    </source>
</evidence>
<dbReference type="GO" id="GO:0020037">
    <property type="term" value="F:heme binding"/>
    <property type="evidence" value="ECO:0007669"/>
    <property type="project" value="InterPro"/>
</dbReference>
<dbReference type="EMBL" id="CM035408">
    <property type="protein sequence ID" value="KAH7441009.1"/>
    <property type="molecule type" value="Genomic_DNA"/>
</dbReference>
<evidence type="ECO:0000256" key="1">
    <source>
        <dbReference type="ARBA" id="ARBA00010617"/>
    </source>
</evidence>